<evidence type="ECO:0000256" key="8">
    <source>
        <dbReference type="ARBA" id="ARBA00022777"/>
    </source>
</evidence>
<feature type="transmembrane region" description="Helical" evidence="14">
    <location>
        <begin position="220"/>
        <end position="244"/>
    </location>
</feature>
<dbReference type="PANTHER" id="PTHR45436:SF14">
    <property type="entry name" value="SENSOR PROTEIN QSEC"/>
    <property type="match status" value="1"/>
</dbReference>
<dbReference type="STRING" id="686340.Metal_3447"/>
<keyword evidence="11" id="KW-0902">Two-component regulatory system</keyword>
<dbReference type="GO" id="GO:0005524">
    <property type="term" value="F:ATP binding"/>
    <property type="evidence" value="ECO:0007669"/>
    <property type="project" value="UniProtKB-KW"/>
</dbReference>
<keyword evidence="8 16" id="KW-0418">Kinase</keyword>
<dbReference type="RefSeq" id="WP_005374188.1">
    <property type="nucleotide sequence ID" value="NZ_CM001475.1"/>
</dbReference>
<dbReference type="InterPro" id="IPR050428">
    <property type="entry name" value="TCS_sensor_his_kinase"/>
</dbReference>
<dbReference type="SUPFAM" id="SSF55874">
    <property type="entry name" value="ATPase domain of HSP90 chaperone/DNA topoisomerase II/histidine kinase"/>
    <property type="match status" value="1"/>
</dbReference>
<keyword evidence="6 14" id="KW-0812">Transmembrane</keyword>
<keyword evidence="5" id="KW-0808">Transferase</keyword>
<keyword evidence="7" id="KW-0547">Nucleotide-binding</keyword>
<protein>
    <recommendedName>
        <fullName evidence="3">histidine kinase</fullName>
        <ecNumber evidence="3">2.7.13.3</ecNumber>
    </recommendedName>
</protein>
<dbReference type="PANTHER" id="PTHR45436">
    <property type="entry name" value="SENSOR HISTIDINE KINASE YKOH"/>
    <property type="match status" value="1"/>
</dbReference>
<dbReference type="HOGENOM" id="CLU_000445_89_37_6"/>
<dbReference type="GO" id="GO:0005886">
    <property type="term" value="C:plasma membrane"/>
    <property type="evidence" value="ECO:0007669"/>
    <property type="project" value="TreeGrafter"/>
</dbReference>
<evidence type="ECO:0000256" key="14">
    <source>
        <dbReference type="SAM" id="Phobius"/>
    </source>
</evidence>
<dbReference type="InterPro" id="IPR005467">
    <property type="entry name" value="His_kinase_dom"/>
</dbReference>
<dbReference type="Pfam" id="PF00512">
    <property type="entry name" value="HisKA"/>
    <property type="match status" value="1"/>
</dbReference>
<evidence type="ECO:0000256" key="12">
    <source>
        <dbReference type="ARBA" id="ARBA00023136"/>
    </source>
</evidence>
<dbReference type="eggNOG" id="COG2205">
    <property type="taxonomic scope" value="Bacteria"/>
</dbReference>
<keyword evidence="4" id="KW-0597">Phosphoprotein</keyword>
<feature type="compositionally biased region" description="Low complexity" evidence="13">
    <location>
        <begin position="524"/>
        <end position="535"/>
    </location>
</feature>
<name>H8GRB8_METAL</name>
<evidence type="ECO:0000256" key="7">
    <source>
        <dbReference type="ARBA" id="ARBA00022741"/>
    </source>
</evidence>
<evidence type="ECO:0000256" key="2">
    <source>
        <dbReference type="ARBA" id="ARBA00004141"/>
    </source>
</evidence>
<dbReference type="EMBL" id="CM001475">
    <property type="protein sequence ID" value="EIC31097.1"/>
    <property type="molecule type" value="Genomic_DNA"/>
</dbReference>
<dbReference type="InterPro" id="IPR003594">
    <property type="entry name" value="HATPase_dom"/>
</dbReference>
<evidence type="ECO:0000256" key="9">
    <source>
        <dbReference type="ARBA" id="ARBA00022840"/>
    </source>
</evidence>
<dbReference type="InterPro" id="IPR004358">
    <property type="entry name" value="Sig_transdc_His_kin-like_C"/>
</dbReference>
<organism evidence="16 17">
    <name type="scientific">Methylomicrobium album BG8</name>
    <dbReference type="NCBI Taxonomy" id="686340"/>
    <lineage>
        <taxon>Bacteria</taxon>
        <taxon>Pseudomonadati</taxon>
        <taxon>Pseudomonadota</taxon>
        <taxon>Gammaproteobacteria</taxon>
        <taxon>Methylococcales</taxon>
        <taxon>Methylococcaceae</taxon>
        <taxon>Methylomicrobium</taxon>
    </lineage>
</organism>
<dbReference type="AlphaFoldDB" id="H8GRB8"/>
<keyword evidence="12 14" id="KW-0472">Membrane</keyword>
<evidence type="ECO:0000256" key="6">
    <source>
        <dbReference type="ARBA" id="ARBA00022692"/>
    </source>
</evidence>
<dbReference type="GO" id="GO:0000155">
    <property type="term" value="F:phosphorelay sensor kinase activity"/>
    <property type="evidence" value="ECO:0007669"/>
    <property type="project" value="InterPro"/>
</dbReference>
<dbReference type="PRINTS" id="PR00344">
    <property type="entry name" value="BCTRLSENSOR"/>
</dbReference>
<evidence type="ECO:0000313" key="16">
    <source>
        <dbReference type="EMBL" id="EIC31097.1"/>
    </source>
</evidence>
<gene>
    <name evidence="16" type="ORF">Metal_3447</name>
</gene>
<sequence length="548" mass="61174">MNYSLRQLLLVSLLSATMVVWGVTAYSSYKATRDEVAKLFDAELVQSGKVLLAFVDSLLLDGSLPDYWKQGRLERGGEKSPFTETYKRKLAYQLWSEEKGVLLGSGKKPDLLEDGLKEAEQDEMVWHVFNDSLKDGALRLKYERKVAFQLWSKDKGLLLRSESAPQIPLTVAKQGFSEVQSEGSLWHVFSVSNKTGDYVIHVGQQEAIRQQLTDEISEQLVIQFLVGMPVLALVVWFIIGNALAPMNQLQKALAQREISYLKPLSVDNLPNELVPMVNALNSLFAQLERAFEHERRFTADASHELRTPLAGLLTQVQVALKTQDEQIQRQALKRIEQAVNRMSYMVKQLLTFSRIDSGPEFLEKTGVKLASEVIQVITDLEHDAYRKSIDVEFIEKSSAEIIGNPPLINILIRNIVDNAIKYTPEYGSIRIYLTDKEKHVELRVEDSGPGIKPDAYEKSLKRFHRLAETASVAQGTGLGFSIAQRIVAIHGAEFSLGVSELDGLKVTVLFPYPRRKADKSAAHKPGGSAPAGAPSSKKRNFTAPSRPG</sequence>
<keyword evidence="17" id="KW-1185">Reference proteome</keyword>
<evidence type="ECO:0000256" key="5">
    <source>
        <dbReference type="ARBA" id="ARBA00022679"/>
    </source>
</evidence>
<dbReference type="InterPro" id="IPR036890">
    <property type="entry name" value="HATPase_C_sf"/>
</dbReference>
<dbReference type="CDD" id="cd00082">
    <property type="entry name" value="HisKA"/>
    <property type="match status" value="1"/>
</dbReference>
<comment type="catalytic activity">
    <reaction evidence="1">
        <text>ATP + protein L-histidine = ADP + protein N-phospho-L-histidine.</text>
        <dbReference type="EC" id="2.7.13.3"/>
    </reaction>
</comment>
<accession>H8GRB8</accession>
<dbReference type="Gene3D" id="1.20.5.1040">
    <property type="entry name" value="Sensor protein qsec"/>
    <property type="match status" value="1"/>
</dbReference>
<evidence type="ECO:0000256" key="1">
    <source>
        <dbReference type="ARBA" id="ARBA00000085"/>
    </source>
</evidence>
<feature type="region of interest" description="Disordered" evidence="13">
    <location>
        <begin position="517"/>
        <end position="548"/>
    </location>
</feature>
<dbReference type="PROSITE" id="PS50109">
    <property type="entry name" value="HIS_KIN"/>
    <property type="match status" value="1"/>
</dbReference>
<dbReference type="InterPro" id="IPR003661">
    <property type="entry name" value="HisK_dim/P_dom"/>
</dbReference>
<feature type="domain" description="Histidine kinase" evidence="15">
    <location>
        <begin position="300"/>
        <end position="514"/>
    </location>
</feature>
<comment type="subcellular location">
    <subcellularLocation>
        <location evidence="2">Membrane</location>
        <topology evidence="2">Multi-pass membrane protein</topology>
    </subcellularLocation>
</comment>
<evidence type="ECO:0000256" key="4">
    <source>
        <dbReference type="ARBA" id="ARBA00022553"/>
    </source>
</evidence>
<dbReference type="Gene3D" id="3.30.565.10">
    <property type="entry name" value="Histidine kinase-like ATPase, C-terminal domain"/>
    <property type="match status" value="1"/>
</dbReference>
<evidence type="ECO:0000313" key="17">
    <source>
        <dbReference type="Proteomes" id="UP000005090"/>
    </source>
</evidence>
<keyword evidence="10 14" id="KW-1133">Transmembrane helix</keyword>
<dbReference type="EC" id="2.7.13.3" evidence="3"/>
<evidence type="ECO:0000259" key="15">
    <source>
        <dbReference type="PROSITE" id="PS50109"/>
    </source>
</evidence>
<evidence type="ECO:0000256" key="10">
    <source>
        <dbReference type="ARBA" id="ARBA00022989"/>
    </source>
</evidence>
<dbReference type="Gene3D" id="1.10.287.130">
    <property type="match status" value="1"/>
</dbReference>
<dbReference type="SMART" id="SM00387">
    <property type="entry name" value="HATPase_c"/>
    <property type="match status" value="1"/>
</dbReference>
<dbReference type="Pfam" id="PF02518">
    <property type="entry name" value="HATPase_c"/>
    <property type="match status" value="1"/>
</dbReference>
<dbReference type="FunFam" id="1.10.287.130:FF:000001">
    <property type="entry name" value="Two-component sensor histidine kinase"/>
    <property type="match status" value="1"/>
</dbReference>
<dbReference type="Proteomes" id="UP000005090">
    <property type="component" value="Chromosome"/>
</dbReference>
<evidence type="ECO:0000256" key="11">
    <source>
        <dbReference type="ARBA" id="ARBA00023012"/>
    </source>
</evidence>
<dbReference type="SMART" id="SM00388">
    <property type="entry name" value="HisKA"/>
    <property type="match status" value="1"/>
</dbReference>
<dbReference type="InterPro" id="IPR036097">
    <property type="entry name" value="HisK_dim/P_sf"/>
</dbReference>
<keyword evidence="9" id="KW-0067">ATP-binding</keyword>
<evidence type="ECO:0000256" key="3">
    <source>
        <dbReference type="ARBA" id="ARBA00012438"/>
    </source>
</evidence>
<proteinExistence type="predicted"/>
<evidence type="ECO:0000256" key="13">
    <source>
        <dbReference type="SAM" id="MobiDB-lite"/>
    </source>
</evidence>
<reference evidence="16 17" key="1">
    <citation type="journal article" date="2013" name="Genome Announc.">
        <title>Genome Sequence of the Obligate Gammaproteobacterial Methanotroph Methylomicrobium album Strain BG8.</title>
        <authorList>
            <person name="Kits K.D."/>
            <person name="Kalyuzhnaya M.G."/>
            <person name="Klotz M.G."/>
            <person name="Jetten M.S."/>
            <person name="Op den Camp H.J."/>
            <person name="Vuilleumier S."/>
            <person name="Bringel F."/>
            <person name="Dispirito A.A."/>
            <person name="Murrell J.C."/>
            <person name="Bruce D."/>
            <person name="Cheng J.F."/>
            <person name="Copeland A."/>
            <person name="Goodwin L."/>
            <person name="Hauser L."/>
            <person name="Lajus A."/>
            <person name="Land M.L."/>
            <person name="Lapidus A."/>
            <person name="Lucas S."/>
            <person name="Medigue C."/>
            <person name="Pitluck S."/>
            <person name="Woyke T."/>
            <person name="Zeytun A."/>
            <person name="Stein L.Y."/>
        </authorList>
    </citation>
    <scope>NUCLEOTIDE SEQUENCE [LARGE SCALE GENOMIC DNA]</scope>
    <source>
        <strain evidence="16 17">BG8</strain>
    </source>
</reference>
<dbReference type="SUPFAM" id="SSF47384">
    <property type="entry name" value="Homodimeric domain of signal transducing histidine kinase"/>
    <property type="match status" value="1"/>
</dbReference>